<evidence type="ECO:0000256" key="1">
    <source>
        <dbReference type="SAM" id="MobiDB-lite"/>
    </source>
</evidence>
<keyword evidence="2" id="KW-0472">Membrane</keyword>
<dbReference type="EMBL" id="JAHXZJ010001492">
    <property type="protein sequence ID" value="KAH0551882.1"/>
    <property type="molecule type" value="Genomic_DNA"/>
</dbReference>
<keyword evidence="4" id="KW-1185">Reference proteome</keyword>
<evidence type="ECO:0000256" key="2">
    <source>
        <dbReference type="SAM" id="Phobius"/>
    </source>
</evidence>
<dbReference type="AlphaFoldDB" id="A0AAV7IHA6"/>
<organism evidence="3 4">
    <name type="scientific">Cotesia glomerata</name>
    <name type="common">Lepidopteran parasitic wasp</name>
    <name type="synonym">Apanteles glomeratus</name>
    <dbReference type="NCBI Taxonomy" id="32391"/>
    <lineage>
        <taxon>Eukaryota</taxon>
        <taxon>Metazoa</taxon>
        <taxon>Ecdysozoa</taxon>
        <taxon>Arthropoda</taxon>
        <taxon>Hexapoda</taxon>
        <taxon>Insecta</taxon>
        <taxon>Pterygota</taxon>
        <taxon>Neoptera</taxon>
        <taxon>Endopterygota</taxon>
        <taxon>Hymenoptera</taxon>
        <taxon>Apocrita</taxon>
        <taxon>Ichneumonoidea</taxon>
        <taxon>Braconidae</taxon>
        <taxon>Microgastrinae</taxon>
        <taxon>Cotesia</taxon>
    </lineage>
</organism>
<feature type="transmembrane region" description="Helical" evidence="2">
    <location>
        <begin position="20"/>
        <end position="41"/>
    </location>
</feature>
<accession>A0AAV7IHA6</accession>
<keyword evidence="2" id="KW-0812">Transmembrane</keyword>
<dbReference type="Proteomes" id="UP000826195">
    <property type="component" value="Unassembled WGS sequence"/>
</dbReference>
<feature type="compositionally biased region" description="Basic and acidic residues" evidence="1">
    <location>
        <begin position="98"/>
        <end position="107"/>
    </location>
</feature>
<feature type="compositionally biased region" description="Low complexity" evidence="1">
    <location>
        <begin position="79"/>
        <end position="90"/>
    </location>
</feature>
<name>A0AAV7IHA6_COTGL</name>
<gene>
    <name evidence="3" type="ORF">KQX54_002518</name>
</gene>
<feature type="region of interest" description="Disordered" evidence="1">
    <location>
        <begin position="79"/>
        <end position="107"/>
    </location>
</feature>
<sequence length="117" mass="12713">MSHRRGPAESKDPKSGNASAPRLGSLFFFLSVLGFAFLSTIDFTGGHICVAWENKSCGHSTGGRDWTLAAVTGHELELQPSPLELSNPAEAEAEAEPPTDRVRERDDGYQCKHYVPV</sequence>
<evidence type="ECO:0000313" key="4">
    <source>
        <dbReference type="Proteomes" id="UP000826195"/>
    </source>
</evidence>
<keyword evidence="2" id="KW-1133">Transmembrane helix</keyword>
<reference evidence="3 4" key="1">
    <citation type="journal article" date="2021" name="J. Hered.">
        <title>A chromosome-level genome assembly of the parasitoid wasp, Cotesia glomerata (Hymenoptera: Braconidae).</title>
        <authorList>
            <person name="Pinto B.J."/>
            <person name="Weis J.J."/>
            <person name="Gamble T."/>
            <person name="Ode P.J."/>
            <person name="Paul R."/>
            <person name="Zaspel J.M."/>
        </authorList>
    </citation>
    <scope>NUCLEOTIDE SEQUENCE [LARGE SCALE GENOMIC DNA]</scope>
    <source>
        <strain evidence="3">CgM1</strain>
    </source>
</reference>
<proteinExistence type="predicted"/>
<comment type="caution">
    <text evidence="3">The sequence shown here is derived from an EMBL/GenBank/DDBJ whole genome shotgun (WGS) entry which is preliminary data.</text>
</comment>
<evidence type="ECO:0000313" key="3">
    <source>
        <dbReference type="EMBL" id="KAH0551882.1"/>
    </source>
</evidence>
<protein>
    <submittedName>
        <fullName evidence="3">Uncharacterized protein</fullName>
    </submittedName>
</protein>